<keyword evidence="2" id="KW-0732">Signal</keyword>
<evidence type="ECO:0000313" key="3">
    <source>
        <dbReference type="EMBL" id="MDC3983796.1"/>
    </source>
</evidence>
<reference evidence="3 4" key="1">
    <citation type="submission" date="2021-04" db="EMBL/GenBank/DDBJ databases">
        <title>Genome analysis of Polyangium sp.</title>
        <authorList>
            <person name="Li Y."/>
            <person name="Wang J."/>
        </authorList>
    </citation>
    <scope>NUCLEOTIDE SEQUENCE [LARGE SCALE GENOMIC DNA]</scope>
    <source>
        <strain evidence="3 4">SDU14</strain>
    </source>
</reference>
<dbReference type="EMBL" id="JAGTJJ010000016">
    <property type="protein sequence ID" value="MDC3983796.1"/>
    <property type="molecule type" value="Genomic_DNA"/>
</dbReference>
<sequence>MKYLHLASTVLLAVSVSSAALADPSSKPPGHEAESIKIPYTSYTSARSLAMFPPTSQKHLREAQRLEKEGKMQEALDEYQTAYDYQPLSDVQAELGFAQARMGLFLPAARNLGEVLMFAHVQDRTVHTDEEVRAAFRAVKARVGTIFPRVNIPGARITVDGEQVRDWPYSEVIYVEPGKHHIKAIADDYYFYETSVEVKAGEEKTLSIAMQRRIQSHYVAFPATPMNVSIHANISTASKADPPTWPKGLMVASGIGMGFGVGAAGIGFGLASKGDASANTWYAVGAVGCGLVGLSLTGLIIGLANRPEPPPPNVIITPQFAKGAGGVQFTGTLP</sequence>
<gene>
    <name evidence="3" type="ORF">KEG57_25025</name>
</gene>
<feature type="signal peptide" evidence="2">
    <location>
        <begin position="1"/>
        <end position="22"/>
    </location>
</feature>
<evidence type="ECO:0000256" key="2">
    <source>
        <dbReference type="SAM" id="SignalP"/>
    </source>
</evidence>
<keyword evidence="1" id="KW-0472">Membrane</keyword>
<comment type="caution">
    <text evidence="3">The sequence shown here is derived from an EMBL/GenBank/DDBJ whole genome shotgun (WGS) entry which is preliminary data.</text>
</comment>
<dbReference type="Proteomes" id="UP001151081">
    <property type="component" value="Unassembled WGS sequence"/>
</dbReference>
<protein>
    <recommendedName>
        <fullName evidence="5">PEGA domain-containing protein</fullName>
    </recommendedName>
</protein>
<evidence type="ECO:0000313" key="4">
    <source>
        <dbReference type="Proteomes" id="UP001151081"/>
    </source>
</evidence>
<keyword evidence="1" id="KW-1133">Transmembrane helix</keyword>
<keyword evidence="4" id="KW-1185">Reference proteome</keyword>
<name>A0A9X4ATQ9_9BACT</name>
<evidence type="ECO:0000256" key="1">
    <source>
        <dbReference type="SAM" id="Phobius"/>
    </source>
</evidence>
<feature type="transmembrane region" description="Helical" evidence="1">
    <location>
        <begin position="282"/>
        <end position="304"/>
    </location>
</feature>
<dbReference type="AlphaFoldDB" id="A0A9X4ATQ9"/>
<evidence type="ECO:0008006" key="5">
    <source>
        <dbReference type="Google" id="ProtNLM"/>
    </source>
</evidence>
<dbReference type="RefSeq" id="WP_272425546.1">
    <property type="nucleotide sequence ID" value="NZ_JAGTJJ010000016.1"/>
</dbReference>
<keyword evidence="1" id="KW-0812">Transmembrane</keyword>
<proteinExistence type="predicted"/>
<organism evidence="3 4">
    <name type="scientific">Polyangium jinanense</name>
    <dbReference type="NCBI Taxonomy" id="2829994"/>
    <lineage>
        <taxon>Bacteria</taxon>
        <taxon>Pseudomonadati</taxon>
        <taxon>Myxococcota</taxon>
        <taxon>Polyangia</taxon>
        <taxon>Polyangiales</taxon>
        <taxon>Polyangiaceae</taxon>
        <taxon>Polyangium</taxon>
    </lineage>
</organism>
<feature type="transmembrane region" description="Helical" evidence="1">
    <location>
        <begin position="248"/>
        <end position="270"/>
    </location>
</feature>
<feature type="chain" id="PRO_5040851251" description="PEGA domain-containing protein" evidence="2">
    <location>
        <begin position="23"/>
        <end position="334"/>
    </location>
</feature>
<accession>A0A9X4ATQ9</accession>